<feature type="compositionally biased region" description="Polar residues" evidence="1">
    <location>
        <begin position="259"/>
        <end position="271"/>
    </location>
</feature>
<evidence type="ECO:0000313" key="3">
    <source>
        <dbReference type="Proteomes" id="UP000663832"/>
    </source>
</evidence>
<feature type="region of interest" description="Disordered" evidence="1">
    <location>
        <begin position="52"/>
        <end position="81"/>
    </location>
</feature>
<gene>
    <name evidence="2" type="ORF">QVE165_LOCUS12742</name>
</gene>
<feature type="compositionally biased region" description="Polar residues" evidence="1">
    <location>
        <begin position="54"/>
        <end position="70"/>
    </location>
</feature>
<comment type="caution">
    <text evidence="2">The sequence shown here is derived from an EMBL/GenBank/DDBJ whole genome shotgun (WGS) entry which is preliminary data.</text>
</comment>
<protein>
    <submittedName>
        <fullName evidence="2">Uncharacterized protein</fullName>
    </submittedName>
</protein>
<dbReference type="EMBL" id="CAJNOM010000064">
    <property type="protein sequence ID" value="CAF0960805.1"/>
    <property type="molecule type" value="Genomic_DNA"/>
</dbReference>
<name>A0A814DRP2_9BILA</name>
<accession>A0A814DRP2</accession>
<feature type="compositionally biased region" description="Basic and acidic residues" evidence="1">
    <location>
        <begin position="284"/>
        <end position="294"/>
    </location>
</feature>
<organism evidence="2 3">
    <name type="scientific">Adineta steineri</name>
    <dbReference type="NCBI Taxonomy" id="433720"/>
    <lineage>
        <taxon>Eukaryota</taxon>
        <taxon>Metazoa</taxon>
        <taxon>Spiralia</taxon>
        <taxon>Gnathifera</taxon>
        <taxon>Rotifera</taxon>
        <taxon>Eurotatoria</taxon>
        <taxon>Bdelloidea</taxon>
        <taxon>Adinetida</taxon>
        <taxon>Adinetidae</taxon>
        <taxon>Adineta</taxon>
    </lineage>
</organism>
<keyword evidence="3" id="KW-1185">Reference proteome</keyword>
<reference evidence="2" key="1">
    <citation type="submission" date="2021-02" db="EMBL/GenBank/DDBJ databases">
        <authorList>
            <person name="Nowell W R."/>
        </authorList>
    </citation>
    <scope>NUCLEOTIDE SEQUENCE</scope>
</reference>
<dbReference type="Proteomes" id="UP000663832">
    <property type="component" value="Unassembled WGS sequence"/>
</dbReference>
<proteinExistence type="predicted"/>
<dbReference type="AlphaFoldDB" id="A0A814DRP2"/>
<feature type="compositionally biased region" description="Low complexity" evidence="1">
    <location>
        <begin position="71"/>
        <end position="81"/>
    </location>
</feature>
<sequence>MITETRQSRTRLLQYEYHHRHHRRRHHTLDSNSNTLDKFNFICVPLHPHESRIDSSSSHKNLTMTQQTHRSPSISSTLPLSTSISPATRRVRFKFEENDLNQNKIFFNNNRQTLSSEDVRLSQKNPIHRVEFQIPLHKDINPWLNVDCSTPAKTRSISSKKIDIKHNNNSMRLQNITPFIEPEVHSHTPTTNDVGKNQSQWYRQMYGNLHKSPEIKQDHQQNPYKPTYTFPDNFNGDSDHMEDYIRKTAIQTIDKDNQKTSFSPTQTLTSSLKDHRTTPKRNNGHIEKVTRFDDYCTQSDGSSPTERRKLNNDTSSSSCVPSSSSINNNLQSNSNHMSTSDNEQKSIYKRILCCNDVTSNDLQKFSNNDRGRRTYGLFFFCSSYSNRKYLYSY</sequence>
<feature type="region of interest" description="Disordered" evidence="1">
    <location>
        <begin position="255"/>
        <end position="341"/>
    </location>
</feature>
<evidence type="ECO:0000256" key="1">
    <source>
        <dbReference type="SAM" id="MobiDB-lite"/>
    </source>
</evidence>
<evidence type="ECO:0000313" key="2">
    <source>
        <dbReference type="EMBL" id="CAF0960805.1"/>
    </source>
</evidence>
<feature type="compositionally biased region" description="Low complexity" evidence="1">
    <location>
        <begin position="312"/>
        <end position="338"/>
    </location>
</feature>
<dbReference type="OrthoDB" id="10014113at2759"/>